<keyword evidence="2" id="KW-1185">Reference proteome</keyword>
<reference evidence="2" key="1">
    <citation type="journal article" date="2011" name="Science">
        <title>The plant cell wall-decomposing machinery underlies the functional diversity of forest fungi.</title>
        <authorList>
            <person name="Eastwood D.C."/>
            <person name="Floudas D."/>
            <person name="Binder M."/>
            <person name="Majcherczyk A."/>
            <person name="Schneider P."/>
            <person name="Aerts A."/>
            <person name="Asiegbu F.O."/>
            <person name="Baker S.E."/>
            <person name="Barry K."/>
            <person name="Bendiksby M."/>
            <person name="Blumentritt M."/>
            <person name="Coutinho P.M."/>
            <person name="Cullen D."/>
            <person name="de Vries R.P."/>
            <person name="Gathman A."/>
            <person name="Goodell B."/>
            <person name="Henrissat B."/>
            <person name="Ihrmark K."/>
            <person name="Kauserud H."/>
            <person name="Kohler A."/>
            <person name="LaButti K."/>
            <person name="Lapidus A."/>
            <person name="Lavin J.L."/>
            <person name="Lee Y.-H."/>
            <person name="Lindquist E."/>
            <person name="Lilly W."/>
            <person name="Lucas S."/>
            <person name="Morin E."/>
            <person name="Murat C."/>
            <person name="Oguiza J.A."/>
            <person name="Park J."/>
            <person name="Pisabarro A.G."/>
            <person name="Riley R."/>
            <person name="Rosling A."/>
            <person name="Salamov A."/>
            <person name="Schmidt O."/>
            <person name="Schmutz J."/>
            <person name="Skrede I."/>
            <person name="Stenlid J."/>
            <person name="Wiebenga A."/>
            <person name="Xie X."/>
            <person name="Kuees U."/>
            <person name="Hibbett D.S."/>
            <person name="Hoffmeister D."/>
            <person name="Hoegberg N."/>
            <person name="Martin F."/>
            <person name="Grigoriev I.V."/>
            <person name="Watkinson S.C."/>
        </authorList>
    </citation>
    <scope>NUCLEOTIDE SEQUENCE [LARGE SCALE GENOMIC DNA]</scope>
    <source>
        <strain evidence="2">strain S7.3</strain>
    </source>
</reference>
<proteinExistence type="predicted"/>
<evidence type="ECO:0000313" key="2">
    <source>
        <dbReference type="Proteomes" id="UP000008063"/>
    </source>
</evidence>
<protein>
    <submittedName>
        <fullName evidence="1">Uncharacterized protein</fullName>
    </submittedName>
</protein>
<organism evidence="2">
    <name type="scientific">Serpula lacrymans var. lacrymans (strain S7.3)</name>
    <name type="common">Dry rot fungus</name>
    <dbReference type="NCBI Taxonomy" id="936435"/>
    <lineage>
        <taxon>Eukaryota</taxon>
        <taxon>Fungi</taxon>
        <taxon>Dikarya</taxon>
        <taxon>Basidiomycota</taxon>
        <taxon>Agaricomycotina</taxon>
        <taxon>Agaricomycetes</taxon>
        <taxon>Agaricomycetidae</taxon>
        <taxon>Boletales</taxon>
        <taxon>Coniophorineae</taxon>
        <taxon>Serpulaceae</taxon>
        <taxon>Serpula</taxon>
    </lineage>
</organism>
<name>F8PZ60_SERL3</name>
<dbReference type="InParanoid" id="F8PZ60"/>
<sequence length="371" mass="41202">AFPFAFSKDEAIAHLGPFASSSTWNFPSVLPSLGAKYLPGFGFIPMQPAQIQPIYLPAWFVDAELQANAWLSPHNSESEDAQQVLQVFLPHLFFIPYFPASNPLAFINKNMDPRQTVPFSETLTRQSSDNVMCLPFTITPLSLPEQVRKLSFTQATVCDGFRFHPASVKPNLLAAYPVLIPIYLMRYPLATPSTYMTVILEAYSKPGRFFAQETAASTEDPSSPDLITHGGKPSLFAQLKLIPRGDTVAAGALENWLSATLFEPGMTEILASDDPINMDDPRVREWTRDEVLPVQDWLNLGAEIAGLKDTLKVTPKSPPDSTSFGPLKVERMAGGDFVRSLKNTLKKLERRRNDLTPEWWKQWSTGNAGQG</sequence>
<evidence type="ECO:0000313" key="1">
    <source>
        <dbReference type="EMBL" id="EGN99173.1"/>
    </source>
</evidence>
<dbReference type="OMA" id="PVYFPAW"/>
<dbReference type="Proteomes" id="UP000008063">
    <property type="component" value="Unassembled WGS sequence"/>
</dbReference>
<feature type="non-terminal residue" evidence="1">
    <location>
        <position position="1"/>
    </location>
</feature>
<dbReference type="HOGENOM" id="CLU_655626_0_0_1"/>
<dbReference type="OrthoDB" id="2349883at2759"/>
<accession>F8PZ60</accession>
<gene>
    <name evidence="1" type="ORF">SERLA73DRAFT_53875</name>
</gene>
<dbReference type="EMBL" id="GL945480">
    <property type="protein sequence ID" value="EGN99173.1"/>
    <property type="molecule type" value="Genomic_DNA"/>
</dbReference>
<dbReference type="AlphaFoldDB" id="F8PZ60"/>